<evidence type="ECO:0000313" key="1">
    <source>
        <dbReference type="EMBL" id="SVD53264.1"/>
    </source>
</evidence>
<proteinExistence type="predicted"/>
<name>A0A382W3K1_9ZZZZ</name>
<reference evidence="1" key="1">
    <citation type="submission" date="2018-05" db="EMBL/GenBank/DDBJ databases">
        <authorList>
            <person name="Lanie J.A."/>
            <person name="Ng W.-L."/>
            <person name="Kazmierczak K.M."/>
            <person name="Andrzejewski T.M."/>
            <person name="Davidsen T.M."/>
            <person name="Wayne K.J."/>
            <person name="Tettelin H."/>
            <person name="Glass J.I."/>
            <person name="Rusch D."/>
            <person name="Podicherti R."/>
            <person name="Tsui H.-C.T."/>
            <person name="Winkler M.E."/>
        </authorList>
    </citation>
    <scope>NUCLEOTIDE SEQUENCE</scope>
</reference>
<organism evidence="1">
    <name type="scientific">marine metagenome</name>
    <dbReference type="NCBI Taxonomy" id="408172"/>
    <lineage>
        <taxon>unclassified sequences</taxon>
        <taxon>metagenomes</taxon>
        <taxon>ecological metagenomes</taxon>
    </lineage>
</organism>
<feature type="non-terminal residue" evidence="1">
    <location>
        <position position="1"/>
    </location>
</feature>
<dbReference type="AlphaFoldDB" id="A0A382W3K1"/>
<sequence length="179" mass="20115">PHSSMGRSQRDAVCSTICNTFCQLYDADKVPYDNLGDYLMGRESTSLELEFAPYKERGKLAIKDKVLCNITVTRGNDDFVIDVPPAGKRKRSGVRHIYARSDDPYLIGGHTPNCRVHQVRVLDEWGREIKYTSLEAFAAIKNKSTGLDLGNGSYAKFELNIVPLFPDSSITMVFRANFE</sequence>
<protein>
    <submittedName>
        <fullName evidence="1">Uncharacterized protein</fullName>
    </submittedName>
</protein>
<gene>
    <name evidence="1" type="ORF">METZ01_LOCUS406118</name>
</gene>
<accession>A0A382W3K1</accession>
<dbReference type="EMBL" id="UINC01156696">
    <property type="protein sequence ID" value="SVD53264.1"/>
    <property type="molecule type" value="Genomic_DNA"/>
</dbReference>